<comment type="caution">
    <text evidence="2">The sequence shown here is derived from an EMBL/GenBank/DDBJ whole genome shotgun (WGS) entry which is preliminary data.</text>
</comment>
<gene>
    <name evidence="2" type="ORF">MVEN_00284200</name>
</gene>
<feature type="signal peptide" evidence="1">
    <location>
        <begin position="1"/>
        <end position="21"/>
    </location>
</feature>
<dbReference type="Proteomes" id="UP000620124">
    <property type="component" value="Unassembled WGS sequence"/>
</dbReference>
<keyword evidence="1" id="KW-0732">Signal</keyword>
<sequence>MKFTSTIALLSVIFNAHLVLSKSCDDSECVELYRGSDCQGAGELTNYVPTCNNGCYQYSSFDSVRVSGSGFEGTDCHIFSDPNCQNEITDTGNEVQTKCVNSPGAQSMICYFDC</sequence>
<dbReference type="OrthoDB" id="2986332at2759"/>
<protein>
    <submittedName>
        <fullName evidence="2">Uncharacterized protein</fullName>
    </submittedName>
</protein>
<keyword evidence="3" id="KW-1185">Reference proteome</keyword>
<dbReference type="EMBL" id="JACAZI010000002">
    <property type="protein sequence ID" value="KAF7369543.1"/>
    <property type="molecule type" value="Genomic_DNA"/>
</dbReference>
<reference evidence="2" key="1">
    <citation type="submission" date="2020-05" db="EMBL/GenBank/DDBJ databases">
        <title>Mycena genomes resolve the evolution of fungal bioluminescence.</title>
        <authorList>
            <person name="Tsai I.J."/>
        </authorList>
    </citation>
    <scope>NUCLEOTIDE SEQUENCE</scope>
    <source>
        <strain evidence="2">CCC161011</strain>
    </source>
</reference>
<evidence type="ECO:0000256" key="1">
    <source>
        <dbReference type="SAM" id="SignalP"/>
    </source>
</evidence>
<evidence type="ECO:0000313" key="3">
    <source>
        <dbReference type="Proteomes" id="UP000620124"/>
    </source>
</evidence>
<evidence type="ECO:0000313" key="2">
    <source>
        <dbReference type="EMBL" id="KAF7369543.1"/>
    </source>
</evidence>
<feature type="chain" id="PRO_5034938109" evidence="1">
    <location>
        <begin position="22"/>
        <end position="114"/>
    </location>
</feature>
<dbReference type="AlphaFoldDB" id="A0A8H6YYS4"/>
<accession>A0A8H6YYS4</accession>
<organism evidence="2 3">
    <name type="scientific">Mycena venus</name>
    <dbReference type="NCBI Taxonomy" id="2733690"/>
    <lineage>
        <taxon>Eukaryota</taxon>
        <taxon>Fungi</taxon>
        <taxon>Dikarya</taxon>
        <taxon>Basidiomycota</taxon>
        <taxon>Agaricomycotina</taxon>
        <taxon>Agaricomycetes</taxon>
        <taxon>Agaricomycetidae</taxon>
        <taxon>Agaricales</taxon>
        <taxon>Marasmiineae</taxon>
        <taxon>Mycenaceae</taxon>
        <taxon>Mycena</taxon>
    </lineage>
</organism>
<proteinExistence type="predicted"/>
<name>A0A8H6YYS4_9AGAR</name>